<feature type="transmembrane region" description="Helical" evidence="7">
    <location>
        <begin position="301"/>
        <end position="322"/>
    </location>
</feature>
<feature type="region of interest" description="Disordered" evidence="8">
    <location>
        <begin position="1"/>
        <end position="22"/>
    </location>
</feature>
<feature type="transmembrane region" description="Helical" evidence="7">
    <location>
        <begin position="194"/>
        <end position="217"/>
    </location>
</feature>
<feature type="domain" description="ABC transmembrane type-1" evidence="9">
    <location>
        <begin position="108"/>
        <end position="319"/>
    </location>
</feature>
<gene>
    <name evidence="10" type="ORF">IW967_08895</name>
</gene>
<accession>A0ABS0F3W2</accession>
<dbReference type="PROSITE" id="PS50928">
    <property type="entry name" value="ABC_TM1"/>
    <property type="match status" value="1"/>
</dbReference>
<evidence type="ECO:0000256" key="5">
    <source>
        <dbReference type="ARBA" id="ARBA00022989"/>
    </source>
</evidence>
<sequence length="331" mass="36748">MTSPRTGPGAPPGHSGKRGDRVAVATTTKANVKEKGEAAKAVRPRNEKVAYLFLSPWMFGLVVFSLGPILVSLYLSFTNYNLLQPPRWIGLENYVHMFTQSQLFSTSLVDTLEYILISVPIKMVVALAIALLLSLEVKGIGVYRTVYYVPSLIGTSVAVAYLWQQMFGPDGLINKGLALVGIHGPNWLAEPRTALFTLAMLQAWQFGSAMMIFVAGLKQIPESLYEAAIVDGAGRLYRFFRITIPMLSPVIFFNLIMSIINGFTQFTQGYIVTDGGPLNATLFFALYLYEEAFNFQNMGYASALAWFLLVLVGVLTFLVFRFGSRYVYYES</sequence>
<feature type="transmembrane region" description="Helical" evidence="7">
    <location>
        <begin position="269"/>
        <end position="289"/>
    </location>
</feature>
<dbReference type="SUPFAM" id="SSF160964">
    <property type="entry name" value="MalF N-terminal region-like"/>
    <property type="match status" value="1"/>
</dbReference>
<dbReference type="Pfam" id="PF00528">
    <property type="entry name" value="BPD_transp_1"/>
    <property type="match status" value="1"/>
</dbReference>
<dbReference type="SUPFAM" id="SSF161098">
    <property type="entry name" value="MetI-like"/>
    <property type="match status" value="1"/>
</dbReference>
<dbReference type="Gene3D" id="1.10.3720.10">
    <property type="entry name" value="MetI-like"/>
    <property type="match status" value="1"/>
</dbReference>
<dbReference type="CDD" id="cd06261">
    <property type="entry name" value="TM_PBP2"/>
    <property type="match status" value="1"/>
</dbReference>
<comment type="caution">
    <text evidence="10">The sequence shown here is derived from an EMBL/GenBank/DDBJ whole genome shotgun (WGS) entry which is preliminary data.</text>
</comment>
<comment type="similarity">
    <text evidence="7">Belongs to the binding-protein-dependent transport system permease family.</text>
</comment>
<dbReference type="InterPro" id="IPR000515">
    <property type="entry name" value="MetI-like"/>
</dbReference>
<evidence type="ECO:0000256" key="3">
    <source>
        <dbReference type="ARBA" id="ARBA00022475"/>
    </source>
</evidence>
<evidence type="ECO:0000256" key="2">
    <source>
        <dbReference type="ARBA" id="ARBA00022448"/>
    </source>
</evidence>
<evidence type="ECO:0000256" key="1">
    <source>
        <dbReference type="ARBA" id="ARBA00004651"/>
    </source>
</evidence>
<keyword evidence="5 7" id="KW-1133">Transmembrane helix</keyword>
<protein>
    <submittedName>
        <fullName evidence="10">Sugar ABC transporter permease</fullName>
    </submittedName>
</protein>
<feature type="transmembrane region" description="Helical" evidence="7">
    <location>
        <begin position="238"/>
        <end position="263"/>
    </location>
</feature>
<dbReference type="Proteomes" id="UP000642910">
    <property type="component" value="Unassembled WGS sequence"/>
</dbReference>
<keyword evidence="4 7" id="KW-0812">Transmembrane</keyword>
<dbReference type="EMBL" id="JADPKZ010000040">
    <property type="protein sequence ID" value="MBF8377982.1"/>
    <property type="molecule type" value="Genomic_DNA"/>
</dbReference>
<evidence type="ECO:0000256" key="6">
    <source>
        <dbReference type="ARBA" id="ARBA00023136"/>
    </source>
</evidence>
<dbReference type="InterPro" id="IPR035906">
    <property type="entry name" value="MetI-like_sf"/>
</dbReference>
<dbReference type="PANTHER" id="PTHR30193:SF1">
    <property type="entry name" value="ABC TRANSPORTER PERMEASE PROTEIN YESP-RELATED"/>
    <property type="match status" value="1"/>
</dbReference>
<comment type="subcellular location">
    <subcellularLocation>
        <location evidence="1 7">Cell membrane</location>
        <topology evidence="1 7">Multi-pass membrane protein</topology>
    </subcellularLocation>
</comment>
<evidence type="ECO:0000259" key="9">
    <source>
        <dbReference type="PROSITE" id="PS50928"/>
    </source>
</evidence>
<organism evidence="10 11">
    <name type="scientific">Alicyclobacillus mali</name>
    <name type="common">ex Roth et al. 2021</name>
    <dbReference type="NCBI Taxonomy" id="1123961"/>
    <lineage>
        <taxon>Bacteria</taxon>
        <taxon>Bacillati</taxon>
        <taxon>Bacillota</taxon>
        <taxon>Bacilli</taxon>
        <taxon>Bacillales</taxon>
        <taxon>Alicyclobacillaceae</taxon>
        <taxon>Alicyclobacillus</taxon>
    </lineage>
</organism>
<reference evidence="10 11" key="1">
    <citation type="submission" date="2020-11" db="EMBL/GenBank/DDBJ databases">
        <title>Genomic insight of Alicyclobacillus mali FL 18 reveals a new arsenic-resistant strain, with potential in environmental biotechnology.</title>
        <authorList>
            <person name="Fiorentino G."/>
            <person name="Gallo G."/>
            <person name="Aulitto M."/>
        </authorList>
    </citation>
    <scope>NUCLEOTIDE SEQUENCE [LARGE SCALE GENOMIC DNA]</scope>
    <source>
        <strain evidence="10 11">FL 18</strain>
    </source>
</reference>
<dbReference type="InterPro" id="IPR051393">
    <property type="entry name" value="ABC_transporter_permease"/>
</dbReference>
<feature type="transmembrane region" description="Helical" evidence="7">
    <location>
        <begin position="145"/>
        <end position="163"/>
    </location>
</feature>
<evidence type="ECO:0000256" key="4">
    <source>
        <dbReference type="ARBA" id="ARBA00022692"/>
    </source>
</evidence>
<evidence type="ECO:0000313" key="11">
    <source>
        <dbReference type="Proteomes" id="UP000642910"/>
    </source>
</evidence>
<evidence type="ECO:0000256" key="8">
    <source>
        <dbReference type="SAM" id="MobiDB-lite"/>
    </source>
</evidence>
<evidence type="ECO:0000256" key="7">
    <source>
        <dbReference type="RuleBase" id="RU363032"/>
    </source>
</evidence>
<keyword evidence="3" id="KW-1003">Cell membrane</keyword>
<name>A0ABS0F3W2_9BACL</name>
<feature type="transmembrane region" description="Helical" evidence="7">
    <location>
        <begin position="49"/>
        <end position="77"/>
    </location>
</feature>
<dbReference type="PANTHER" id="PTHR30193">
    <property type="entry name" value="ABC TRANSPORTER PERMEASE PROTEIN"/>
    <property type="match status" value="1"/>
</dbReference>
<evidence type="ECO:0000313" key="10">
    <source>
        <dbReference type="EMBL" id="MBF8377982.1"/>
    </source>
</evidence>
<keyword evidence="2 7" id="KW-0813">Transport</keyword>
<keyword evidence="11" id="KW-1185">Reference proteome</keyword>
<proteinExistence type="inferred from homology"/>
<keyword evidence="6 7" id="KW-0472">Membrane</keyword>
<feature type="transmembrane region" description="Helical" evidence="7">
    <location>
        <begin position="114"/>
        <end position="133"/>
    </location>
</feature>